<evidence type="ECO:0000313" key="4">
    <source>
        <dbReference type="EMBL" id="KAF2870794.1"/>
    </source>
</evidence>
<keyword evidence="1" id="KW-0175">Coiled coil</keyword>
<evidence type="ECO:0000256" key="2">
    <source>
        <dbReference type="SAM" id="MobiDB-lite"/>
    </source>
</evidence>
<evidence type="ECO:0000256" key="3">
    <source>
        <dbReference type="SAM" id="SignalP"/>
    </source>
</evidence>
<protein>
    <submittedName>
        <fullName evidence="4">Uncharacterized protein</fullName>
    </submittedName>
</protein>
<feature type="compositionally biased region" description="Polar residues" evidence="2">
    <location>
        <begin position="528"/>
        <end position="537"/>
    </location>
</feature>
<feature type="compositionally biased region" description="Low complexity" evidence="2">
    <location>
        <begin position="603"/>
        <end position="615"/>
    </location>
</feature>
<organism evidence="4 5">
    <name type="scientific">Massariosphaeria phaeospora</name>
    <dbReference type="NCBI Taxonomy" id="100035"/>
    <lineage>
        <taxon>Eukaryota</taxon>
        <taxon>Fungi</taxon>
        <taxon>Dikarya</taxon>
        <taxon>Ascomycota</taxon>
        <taxon>Pezizomycotina</taxon>
        <taxon>Dothideomycetes</taxon>
        <taxon>Pleosporomycetidae</taxon>
        <taxon>Pleosporales</taxon>
        <taxon>Pleosporales incertae sedis</taxon>
        <taxon>Massariosphaeria</taxon>
    </lineage>
</organism>
<sequence length="634" mass="69981">MRCFKSKVLLAWTWVAPALSAALPPGHEPSLLKPEGKLLSLDLQESYAQATFSVPCAGCLGEGHTSHDDESLILSFKTDAIEQPCGTSNITLNGAHLPQEWTGDFASGSGSYAGVTHFQENAHSLQRSLDVEWESACLYNNQENSDAAQVLTVKVKSVDGKLLDTPSGFTISFKQLSPPELLRLERIPNPSASGKEQAESWRAPPSHLRLVPAAVDAVQAEEHQTSDASTQSSLEVNIRELRALQAEVQDLQKEIEDKKQYIKAHFKEEAKKFEEELNECEGISCVVKGIANKANGAWKTIWIKIRPDRHHHEGSSALMGHPDKDPYARVWRTGNKQAPQAESHKDLPLPPRPQASAYRPSPSPSVESSSSSEDAPRRSPQEYPVVIALEVLLGLLCCGCLLKVVRHYCSSLRSRTERAAAREERLNAQAYRRAARKLRWRNWWRGNWRDHARIEDYEEKRSLIQEQEGLLEGAMQEEIRQLRAAHDVVADLVRAEEGRVNSGRAAHTHCHCHSHSNSNPVPVAPYSPLSTASTYPPTSLPELPSRPLSRTDSLPGYRSDTSSAGSPPAYEEEEPEPDMSEVVVNGFSRYTPSSASSARWRTPDSSVVDVSPRPSAETLRFAEGADTGVGGEKN</sequence>
<feature type="compositionally biased region" description="Low complexity" evidence="2">
    <location>
        <begin position="364"/>
        <end position="373"/>
    </location>
</feature>
<feature type="compositionally biased region" description="Acidic residues" evidence="2">
    <location>
        <begin position="570"/>
        <end position="579"/>
    </location>
</feature>
<feature type="coiled-coil region" evidence="1">
    <location>
        <begin position="234"/>
        <end position="283"/>
    </location>
</feature>
<dbReference type="OrthoDB" id="4225201at2759"/>
<dbReference type="EMBL" id="JAADJZ010000013">
    <property type="protein sequence ID" value="KAF2870794.1"/>
    <property type="molecule type" value="Genomic_DNA"/>
</dbReference>
<feature type="signal peptide" evidence="3">
    <location>
        <begin position="1"/>
        <end position="22"/>
    </location>
</feature>
<evidence type="ECO:0000256" key="1">
    <source>
        <dbReference type="SAM" id="Coils"/>
    </source>
</evidence>
<comment type="caution">
    <text evidence="4">The sequence shown here is derived from an EMBL/GenBank/DDBJ whole genome shotgun (WGS) entry which is preliminary data.</text>
</comment>
<keyword evidence="5" id="KW-1185">Reference proteome</keyword>
<gene>
    <name evidence="4" type="ORF">BDV95DRAFT_496084</name>
</gene>
<feature type="region of interest" description="Disordered" evidence="2">
    <location>
        <begin position="509"/>
        <end position="634"/>
    </location>
</feature>
<proteinExistence type="predicted"/>
<accession>A0A7C8I4Q7</accession>
<feature type="region of interest" description="Disordered" evidence="2">
    <location>
        <begin position="336"/>
        <end position="379"/>
    </location>
</feature>
<name>A0A7C8I4Q7_9PLEO</name>
<evidence type="ECO:0000313" key="5">
    <source>
        <dbReference type="Proteomes" id="UP000481861"/>
    </source>
</evidence>
<feature type="chain" id="PRO_5028931818" evidence="3">
    <location>
        <begin position="23"/>
        <end position="634"/>
    </location>
</feature>
<reference evidence="4 5" key="1">
    <citation type="submission" date="2020-01" db="EMBL/GenBank/DDBJ databases">
        <authorList>
            <consortium name="DOE Joint Genome Institute"/>
            <person name="Haridas S."/>
            <person name="Albert R."/>
            <person name="Binder M."/>
            <person name="Bloem J."/>
            <person name="Labutti K."/>
            <person name="Salamov A."/>
            <person name="Andreopoulos B."/>
            <person name="Baker S.E."/>
            <person name="Barry K."/>
            <person name="Bills G."/>
            <person name="Bluhm B.H."/>
            <person name="Cannon C."/>
            <person name="Castanera R."/>
            <person name="Culley D.E."/>
            <person name="Daum C."/>
            <person name="Ezra D."/>
            <person name="Gonzalez J.B."/>
            <person name="Henrissat B."/>
            <person name="Kuo A."/>
            <person name="Liang C."/>
            <person name="Lipzen A."/>
            <person name="Lutzoni F."/>
            <person name="Magnuson J."/>
            <person name="Mondo S."/>
            <person name="Nolan M."/>
            <person name="Ohm R."/>
            <person name="Pangilinan J."/>
            <person name="Park H.-J.H."/>
            <person name="Ramirez L."/>
            <person name="Alfaro M."/>
            <person name="Sun H."/>
            <person name="Tritt A."/>
            <person name="Yoshinaga Y."/>
            <person name="Zwiers L.-H.L."/>
            <person name="Turgeon B.G."/>
            <person name="Goodwin S.B."/>
            <person name="Spatafora J.W."/>
            <person name="Crous P.W."/>
            <person name="Grigoriev I.V."/>
        </authorList>
    </citation>
    <scope>NUCLEOTIDE SEQUENCE [LARGE SCALE GENOMIC DNA]</scope>
    <source>
        <strain evidence="4 5">CBS 611.86</strain>
    </source>
</reference>
<dbReference type="Proteomes" id="UP000481861">
    <property type="component" value="Unassembled WGS sequence"/>
</dbReference>
<keyword evidence="3" id="KW-0732">Signal</keyword>
<dbReference type="AlphaFoldDB" id="A0A7C8I4Q7"/>
<feature type="compositionally biased region" description="Polar residues" evidence="2">
    <location>
        <begin position="588"/>
        <end position="599"/>
    </location>
</feature>